<dbReference type="Pfam" id="PF02771">
    <property type="entry name" value="Acyl-CoA_dh_N"/>
    <property type="match status" value="1"/>
</dbReference>
<dbReference type="Gene3D" id="2.40.110.10">
    <property type="entry name" value="Butyryl-CoA Dehydrogenase, subunit A, domain 2"/>
    <property type="match status" value="1"/>
</dbReference>
<dbReference type="PANTHER" id="PTHR43884:SF12">
    <property type="entry name" value="ISOVALERYL-COA DEHYDROGENASE, MITOCHONDRIAL-RELATED"/>
    <property type="match status" value="1"/>
</dbReference>
<dbReference type="STRING" id="1925591.BI308_08750"/>
<dbReference type="AlphaFoldDB" id="A0A1L9QTT8"/>
<gene>
    <name evidence="3" type="ORF">BI308_08750</name>
</gene>
<evidence type="ECO:0000313" key="4">
    <source>
        <dbReference type="Proteomes" id="UP000183940"/>
    </source>
</evidence>
<dbReference type="SUPFAM" id="SSF56645">
    <property type="entry name" value="Acyl-CoA dehydrogenase NM domain-like"/>
    <property type="match status" value="1"/>
</dbReference>
<evidence type="ECO:0000313" key="3">
    <source>
        <dbReference type="EMBL" id="OJJ26036.1"/>
    </source>
</evidence>
<dbReference type="Gene3D" id="1.10.540.10">
    <property type="entry name" value="Acyl-CoA dehydrogenase/oxidase, N-terminal domain"/>
    <property type="match status" value="1"/>
</dbReference>
<dbReference type="PANTHER" id="PTHR43884">
    <property type="entry name" value="ACYL-COA DEHYDROGENASE"/>
    <property type="match status" value="1"/>
</dbReference>
<dbReference type="InterPro" id="IPR009100">
    <property type="entry name" value="AcylCoA_DH/oxidase_NM_dom_sf"/>
</dbReference>
<dbReference type="InterPro" id="IPR046373">
    <property type="entry name" value="Acyl-CoA_Oxase/DH_mid-dom_sf"/>
</dbReference>
<dbReference type="GO" id="GO:0003995">
    <property type="term" value="F:acyl-CoA dehydrogenase activity"/>
    <property type="evidence" value="ECO:0007669"/>
    <property type="project" value="TreeGrafter"/>
</dbReference>
<dbReference type="InterPro" id="IPR013786">
    <property type="entry name" value="AcylCoA_DH/ox_N"/>
</dbReference>
<dbReference type="EMBL" id="MLAW01000011">
    <property type="protein sequence ID" value="OJJ26036.1"/>
    <property type="molecule type" value="Genomic_DNA"/>
</dbReference>
<dbReference type="Proteomes" id="UP000183940">
    <property type="component" value="Unassembled WGS sequence"/>
</dbReference>
<dbReference type="InterPro" id="IPR037069">
    <property type="entry name" value="AcylCoA_DH/ox_N_sf"/>
</dbReference>
<dbReference type="GO" id="GO:0050660">
    <property type="term" value="F:flavin adenine dinucleotide binding"/>
    <property type="evidence" value="ECO:0007669"/>
    <property type="project" value="InterPro"/>
</dbReference>
<protein>
    <recommendedName>
        <fullName evidence="2">Acyl-CoA dehydrogenase/oxidase N-terminal domain-containing protein</fullName>
    </recommendedName>
</protein>
<feature type="domain" description="Acyl-CoA dehydrogenase/oxidase N-terminal" evidence="2">
    <location>
        <begin position="19"/>
        <end position="112"/>
    </location>
</feature>
<comment type="caution">
    <text evidence="3">The sequence shown here is derived from an EMBL/GenBank/DDBJ whole genome shotgun (WGS) entry which is preliminary data.</text>
</comment>
<accession>A0A1L9QTT8</accession>
<evidence type="ECO:0000256" key="1">
    <source>
        <dbReference type="SAM" id="MobiDB-lite"/>
    </source>
</evidence>
<organism evidence="3 4">
    <name type="scientific">Roseofilum reptotaenium AO1-A</name>
    <dbReference type="NCBI Taxonomy" id="1925591"/>
    <lineage>
        <taxon>Bacteria</taxon>
        <taxon>Bacillati</taxon>
        <taxon>Cyanobacteriota</taxon>
        <taxon>Cyanophyceae</taxon>
        <taxon>Desertifilales</taxon>
        <taxon>Desertifilaceae</taxon>
        <taxon>Roseofilum</taxon>
    </lineage>
</organism>
<feature type="region of interest" description="Disordered" evidence="1">
    <location>
        <begin position="1"/>
        <end position="24"/>
    </location>
</feature>
<name>A0A1L9QTT8_9CYAN</name>
<evidence type="ECO:0000259" key="2">
    <source>
        <dbReference type="Pfam" id="PF02771"/>
    </source>
</evidence>
<sequence>MSAATGLDLAQQTEDYLKTAPNPEAMEEKTEILREGLVGLGARSLLALNVPPPWSATQGGKLDYFRFLERLARYSGTLNFTQTQHQSAVSFIANGDNEKLKSHYIPKMRSGEVLIGVSYAHLRREKPTLEATKVPGGYLFSGYLPWITGWSLFQQVVVAARLEDDSIIFALMPFVSSAQGELRFSAPMSLAAMSSTNTVSAECDRYFIPDETVVSLQSKDWMKEKDRQNVLNATFSMLGLARSGLDIVEKASKTQAAIAPQFLVLSEQLEHLRAKIYTEKEEQRLSLEQQLQLRAQAIALTHQCSLATIIVSRGSANQKHHPAQRIYREALVLSVMGHTNKVMEATLEQVVNQGNI</sequence>
<keyword evidence="4" id="KW-1185">Reference proteome</keyword>
<reference evidence="3" key="1">
    <citation type="submission" date="2016-10" db="EMBL/GenBank/DDBJ databases">
        <title>CRISPR-Cas defence system in Roseofilum reptotaenium: evidence of a bacteriophage-cyanobacterium arms race in the coral black band disease.</title>
        <authorList>
            <person name="Buerger P."/>
            <person name="Wood-Charlson E.M."/>
            <person name="Weynberg K.D."/>
            <person name="Willis B."/>
            <person name="Van Oppen M.J."/>
        </authorList>
    </citation>
    <scope>NUCLEOTIDE SEQUENCE [LARGE SCALE GENOMIC DNA]</scope>
    <source>
        <strain evidence="3">AO1-A</strain>
    </source>
</reference>
<proteinExistence type="predicted"/>